<keyword evidence="3" id="KW-1185">Reference proteome</keyword>
<feature type="domain" description="Methyltransferase FkbM" evidence="1">
    <location>
        <begin position="82"/>
        <end position="234"/>
    </location>
</feature>
<evidence type="ECO:0000313" key="3">
    <source>
        <dbReference type="Proteomes" id="UP000524404"/>
    </source>
</evidence>
<keyword evidence="2" id="KW-0489">Methyltransferase</keyword>
<reference evidence="2 3" key="1">
    <citation type="submission" date="2020-08" db="EMBL/GenBank/DDBJ databases">
        <title>Functional genomics of gut bacteria from endangered species of beetles.</title>
        <authorList>
            <person name="Carlos-Shanley C."/>
        </authorList>
    </citation>
    <scope>NUCLEOTIDE SEQUENCE [LARGE SCALE GENOMIC DNA]</scope>
    <source>
        <strain evidence="2 3">S00070</strain>
    </source>
</reference>
<evidence type="ECO:0000313" key="2">
    <source>
        <dbReference type="EMBL" id="MBB6001961.1"/>
    </source>
</evidence>
<dbReference type="PANTHER" id="PTHR34203">
    <property type="entry name" value="METHYLTRANSFERASE, FKBM FAMILY PROTEIN"/>
    <property type="match status" value="1"/>
</dbReference>
<keyword evidence="2" id="KW-0808">Transferase</keyword>
<accession>A0A841ERA1</accession>
<dbReference type="AlphaFoldDB" id="A0A841ERA1"/>
<protein>
    <submittedName>
        <fullName evidence="2">FkbM family methyltransferase</fullName>
    </submittedName>
</protein>
<dbReference type="Gene3D" id="3.40.50.150">
    <property type="entry name" value="Vaccinia Virus protein VP39"/>
    <property type="match status" value="1"/>
</dbReference>
<dbReference type="NCBIfam" id="TIGR01444">
    <property type="entry name" value="fkbM_fam"/>
    <property type="match status" value="1"/>
</dbReference>
<dbReference type="GO" id="GO:0008168">
    <property type="term" value="F:methyltransferase activity"/>
    <property type="evidence" value="ECO:0007669"/>
    <property type="project" value="UniProtKB-KW"/>
</dbReference>
<dbReference type="PANTHER" id="PTHR34203:SF15">
    <property type="entry name" value="SLL1173 PROTEIN"/>
    <property type="match status" value="1"/>
</dbReference>
<dbReference type="SUPFAM" id="SSF53335">
    <property type="entry name" value="S-adenosyl-L-methionine-dependent methyltransferases"/>
    <property type="match status" value="1"/>
</dbReference>
<dbReference type="InterPro" id="IPR052514">
    <property type="entry name" value="SAM-dependent_MTase"/>
</dbReference>
<evidence type="ECO:0000259" key="1">
    <source>
        <dbReference type="Pfam" id="PF05050"/>
    </source>
</evidence>
<dbReference type="Pfam" id="PF05050">
    <property type="entry name" value="Methyltransf_21"/>
    <property type="match status" value="1"/>
</dbReference>
<name>A0A841ERA1_9BACT</name>
<dbReference type="EMBL" id="JACHKT010000003">
    <property type="protein sequence ID" value="MBB6001961.1"/>
    <property type="molecule type" value="Genomic_DNA"/>
</dbReference>
<dbReference type="RefSeq" id="WP_184130046.1">
    <property type="nucleotide sequence ID" value="NZ_JACHKT010000003.1"/>
</dbReference>
<dbReference type="InterPro" id="IPR029063">
    <property type="entry name" value="SAM-dependent_MTases_sf"/>
</dbReference>
<sequence length="268" mass="30567">MFVLKYILKGPYHAFRTPESRELLKLFRKYGDVKRYEAREVTFQGMTFQVPDCMSFLFQFQEIFVEQFYKFNTNSAKPVILDCGANIGSSCAFFKREYPNAQITAFEADAKIAKILQSNLSKNGFSDVEVINKAVWIDDEGIEFASEGSDGASIYGEGEKVKVASFRLKDVLDKTPSVDMLKMDIEGAETAVLKDCANSLKQVKNIFIEYHAFPEQAQELGEILNILAKNGFRYFINSAQDRSKPLVNHRYKGNDLMDLQLNIFGYRP</sequence>
<gene>
    <name evidence="2" type="ORF">HNP25_000610</name>
</gene>
<dbReference type="GO" id="GO:0032259">
    <property type="term" value="P:methylation"/>
    <property type="evidence" value="ECO:0007669"/>
    <property type="project" value="UniProtKB-KW"/>
</dbReference>
<proteinExistence type="predicted"/>
<comment type="caution">
    <text evidence="2">The sequence shown here is derived from an EMBL/GenBank/DDBJ whole genome shotgun (WGS) entry which is preliminary data.</text>
</comment>
<dbReference type="InterPro" id="IPR006342">
    <property type="entry name" value="FkbM_mtfrase"/>
</dbReference>
<dbReference type="Proteomes" id="UP000524404">
    <property type="component" value="Unassembled WGS sequence"/>
</dbReference>
<organism evidence="2 3">
    <name type="scientific">Arcicella rosea</name>
    <dbReference type="NCBI Taxonomy" id="502909"/>
    <lineage>
        <taxon>Bacteria</taxon>
        <taxon>Pseudomonadati</taxon>
        <taxon>Bacteroidota</taxon>
        <taxon>Cytophagia</taxon>
        <taxon>Cytophagales</taxon>
        <taxon>Flectobacillaceae</taxon>
        <taxon>Arcicella</taxon>
    </lineage>
</organism>